<keyword evidence="2" id="KW-1185">Reference proteome</keyword>
<dbReference type="AlphaFoldDB" id="A0A3P7JKB1"/>
<dbReference type="EMBL" id="UYYB01107900">
    <property type="protein sequence ID" value="VDM80249.1"/>
    <property type="molecule type" value="Genomic_DNA"/>
</dbReference>
<evidence type="ECO:0000313" key="2">
    <source>
        <dbReference type="Proteomes" id="UP000270094"/>
    </source>
</evidence>
<organism evidence="1 2">
    <name type="scientific">Strongylus vulgaris</name>
    <name type="common">Blood worm</name>
    <dbReference type="NCBI Taxonomy" id="40348"/>
    <lineage>
        <taxon>Eukaryota</taxon>
        <taxon>Metazoa</taxon>
        <taxon>Ecdysozoa</taxon>
        <taxon>Nematoda</taxon>
        <taxon>Chromadorea</taxon>
        <taxon>Rhabditida</taxon>
        <taxon>Rhabditina</taxon>
        <taxon>Rhabditomorpha</taxon>
        <taxon>Strongyloidea</taxon>
        <taxon>Strongylidae</taxon>
        <taxon>Strongylus</taxon>
    </lineage>
</organism>
<reference evidence="1 2" key="1">
    <citation type="submission" date="2018-11" db="EMBL/GenBank/DDBJ databases">
        <authorList>
            <consortium name="Pathogen Informatics"/>
        </authorList>
    </citation>
    <scope>NUCLEOTIDE SEQUENCE [LARGE SCALE GENOMIC DNA]</scope>
</reference>
<evidence type="ECO:0000313" key="1">
    <source>
        <dbReference type="EMBL" id="VDM80249.1"/>
    </source>
</evidence>
<proteinExistence type="predicted"/>
<protein>
    <submittedName>
        <fullName evidence="1">Uncharacterized protein</fullName>
    </submittedName>
</protein>
<name>A0A3P7JKB1_STRVU</name>
<gene>
    <name evidence="1" type="ORF">SVUK_LOCUS15247</name>
</gene>
<dbReference type="Proteomes" id="UP000270094">
    <property type="component" value="Unassembled WGS sequence"/>
</dbReference>
<accession>A0A3P7JKB1</accession>
<sequence length="87" mass="10034">MEDQPFFMKLFGPDLMSEEQKEKIEETAEQFERIVRQTNTKNIQTEPPTFFVAGTQMENLANVSPTTNYRKIPVRMGISVLSIEHGL</sequence>